<protein>
    <submittedName>
        <fullName evidence="1">Uncharacterized protein</fullName>
    </submittedName>
</protein>
<dbReference type="AlphaFoldDB" id="A0AAD4GEH9"/>
<proteinExistence type="predicted"/>
<sequence length="199" mass="22564">MEATLQSLYNRAAHAFLYRDILLTTTLIASAFAMFQPPVTPAPDAFDVHRRKWDILRITLESTVYASPPDRATLPETLRELLLLSPQSFVATSHARSLALFTPSSLPRTSTSAFLPYQVLITHIGSSLKANCPAAAREIIEDWLSNRGQYDFIQSTGEAYEKVLELYCLHVLPRLEEWDYAKEFLTYEVELPLNKRTVS</sequence>
<keyword evidence="2" id="KW-1185">Reference proteome</keyword>
<reference evidence="1" key="1">
    <citation type="submission" date="2019-10" db="EMBL/GenBank/DDBJ databases">
        <authorList>
            <consortium name="DOE Joint Genome Institute"/>
            <person name="Kuo A."/>
            <person name="Miyauchi S."/>
            <person name="Kiss E."/>
            <person name="Drula E."/>
            <person name="Kohler A."/>
            <person name="Sanchez-Garcia M."/>
            <person name="Andreopoulos B."/>
            <person name="Barry K.W."/>
            <person name="Bonito G."/>
            <person name="Buee M."/>
            <person name="Carver A."/>
            <person name="Chen C."/>
            <person name="Cichocki N."/>
            <person name="Clum A."/>
            <person name="Culley D."/>
            <person name="Crous P.W."/>
            <person name="Fauchery L."/>
            <person name="Girlanda M."/>
            <person name="Hayes R."/>
            <person name="Keri Z."/>
            <person name="LaButti K."/>
            <person name="Lipzen A."/>
            <person name="Lombard V."/>
            <person name="Magnuson J."/>
            <person name="Maillard F."/>
            <person name="Morin E."/>
            <person name="Murat C."/>
            <person name="Nolan M."/>
            <person name="Ohm R."/>
            <person name="Pangilinan J."/>
            <person name="Pereira M."/>
            <person name="Perotto S."/>
            <person name="Peter M."/>
            <person name="Riley R."/>
            <person name="Sitrit Y."/>
            <person name="Stielow B."/>
            <person name="Szollosi G."/>
            <person name="Zifcakova L."/>
            <person name="Stursova M."/>
            <person name="Spatafora J.W."/>
            <person name="Tedersoo L."/>
            <person name="Vaario L.-M."/>
            <person name="Yamada A."/>
            <person name="Yan M."/>
            <person name="Wang P."/>
            <person name="Xu J."/>
            <person name="Bruns T."/>
            <person name="Baldrian P."/>
            <person name="Vilgalys R."/>
            <person name="Henrissat B."/>
            <person name="Grigoriev I.V."/>
            <person name="Hibbett D."/>
            <person name="Nagy L.G."/>
            <person name="Martin F.M."/>
        </authorList>
    </citation>
    <scope>NUCLEOTIDE SEQUENCE</scope>
    <source>
        <strain evidence="1">BED1</strain>
    </source>
</reference>
<evidence type="ECO:0000313" key="2">
    <source>
        <dbReference type="Proteomes" id="UP001194468"/>
    </source>
</evidence>
<reference evidence="1" key="2">
    <citation type="journal article" date="2020" name="Nat. Commun.">
        <title>Large-scale genome sequencing of mycorrhizal fungi provides insights into the early evolution of symbiotic traits.</title>
        <authorList>
            <person name="Miyauchi S."/>
            <person name="Kiss E."/>
            <person name="Kuo A."/>
            <person name="Drula E."/>
            <person name="Kohler A."/>
            <person name="Sanchez-Garcia M."/>
            <person name="Morin E."/>
            <person name="Andreopoulos B."/>
            <person name="Barry K.W."/>
            <person name="Bonito G."/>
            <person name="Buee M."/>
            <person name="Carver A."/>
            <person name="Chen C."/>
            <person name="Cichocki N."/>
            <person name="Clum A."/>
            <person name="Culley D."/>
            <person name="Crous P.W."/>
            <person name="Fauchery L."/>
            <person name="Girlanda M."/>
            <person name="Hayes R.D."/>
            <person name="Keri Z."/>
            <person name="LaButti K."/>
            <person name="Lipzen A."/>
            <person name="Lombard V."/>
            <person name="Magnuson J."/>
            <person name="Maillard F."/>
            <person name="Murat C."/>
            <person name="Nolan M."/>
            <person name="Ohm R.A."/>
            <person name="Pangilinan J."/>
            <person name="Pereira M.F."/>
            <person name="Perotto S."/>
            <person name="Peter M."/>
            <person name="Pfister S."/>
            <person name="Riley R."/>
            <person name="Sitrit Y."/>
            <person name="Stielow J.B."/>
            <person name="Szollosi G."/>
            <person name="Zifcakova L."/>
            <person name="Stursova M."/>
            <person name="Spatafora J.W."/>
            <person name="Tedersoo L."/>
            <person name="Vaario L.M."/>
            <person name="Yamada A."/>
            <person name="Yan M."/>
            <person name="Wang P."/>
            <person name="Xu J."/>
            <person name="Bruns T."/>
            <person name="Baldrian P."/>
            <person name="Vilgalys R."/>
            <person name="Dunand C."/>
            <person name="Henrissat B."/>
            <person name="Grigoriev I.V."/>
            <person name="Hibbett D."/>
            <person name="Nagy L.G."/>
            <person name="Martin F.M."/>
        </authorList>
    </citation>
    <scope>NUCLEOTIDE SEQUENCE</scope>
    <source>
        <strain evidence="1">BED1</strain>
    </source>
</reference>
<gene>
    <name evidence="1" type="ORF">L210DRAFT_3401364</name>
</gene>
<evidence type="ECO:0000313" key="1">
    <source>
        <dbReference type="EMBL" id="KAF8440361.1"/>
    </source>
</evidence>
<comment type="caution">
    <text evidence="1">The sequence shown here is derived from an EMBL/GenBank/DDBJ whole genome shotgun (WGS) entry which is preliminary data.</text>
</comment>
<name>A0AAD4GEH9_BOLED</name>
<organism evidence="1 2">
    <name type="scientific">Boletus edulis BED1</name>
    <dbReference type="NCBI Taxonomy" id="1328754"/>
    <lineage>
        <taxon>Eukaryota</taxon>
        <taxon>Fungi</taxon>
        <taxon>Dikarya</taxon>
        <taxon>Basidiomycota</taxon>
        <taxon>Agaricomycotina</taxon>
        <taxon>Agaricomycetes</taxon>
        <taxon>Agaricomycetidae</taxon>
        <taxon>Boletales</taxon>
        <taxon>Boletineae</taxon>
        <taxon>Boletaceae</taxon>
        <taxon>Boletoideae</taxon>
        <taxon>Boletus</taxon>
    </lineage>
</organism>
<accession>A0AAD4GEH9</accession>
<dbReference type="EMBL" id="WHUW01000012">
    <property type="protein sequence ID" value="KAF8440361.1"/>
    <property type="molecule type" value="Genomic_DNA"/>
</dbReference>
<dbReference type="Proteomes" id="UP001194468">
    <property type="component" value="Unassembled WGS sequence"/>
</dbReference>